<keyword evidence="1" id="KW-0067">ATP-binding</keyword>
<dbReference type="InterPro" id="IPR003594">
    <property type="entry name" value="HATPase_dom"/>
</dbReference>
<evidence type="ECO:0000313" key="1">
    <source>
        <dbReference type="EMBL" id="MFC1410227.1"/>
    </source>
</evidence>
<dbReference type="SUPFAM" id="SSF55874">
    <property type="entry name" value="ATPase domain of HSP90 chaperone/DNA topoisomerase II/histidine kinase"/>
    <property type="match status" value="1"/>
</dbReference>
<dbReference type="Pfam" id="PF13581">
    <property type="entry name" value="HATPase_c_2"/>
    <property type="match status" value="1"/>
</dbReference>
<dbReference type="InterPro" id="IPR050267">
    <property type="entry name" value="Anti-sigma-factor_SerPK"/>
</dbReference>
<dbReference type="Proteomes" id="UP001592582">
    <property type="component" value="Unassembled WGS sequence"/>
</dbReference>
<name>A0ABV6V9F8_9ACTN</name>
<reference evidence="1 2" key="1">
    <citation type="submission" date="2024-09" db="EMBL/GenBank/DDBJ databases">
        <authorList>
            <person name="Lee S.D."/>
        </authorList>
    </citation>
    <scope>NUCLEOTIDE SEQUENCE [LARGE SCALE GENOMIC DNA]</scope>
    <source>
        <strain evidence="1 2">N1-1</strain>
    </source>
</reference>
<comment type="caution">
    <text evidence="1">The sequence shown here is derived from an EMBL/GenBank/DDBJ whole genome shotgun (WGS) entry which is preliminary data.</text>
</comment>
<sequence>MDEYMSNPRVWGLSCPGLPEEIGRARRWVREILGERPCAEDAALIVSELGTNALRHTASGRPCGTFHVVMALSSHVLAISVTDDGQADTTPEIKRPGPEATQGRGLGMISALTAHIDVRSGPQGQTVTAELTMEPKPTRDGVACC</sequence>
<protein>
    <submittedName>
        <fullName evidence="1">ATP-binding protein</fullName>
    </submittedName>
</protein>
<dbReference type="EMBL" id="JBHEZX010000005">
    <property type="protein sequence ID" value="MFC1410227.1"/>
    <property type="molecule type" value="Genomic_DNA"/>
</dbReference>
<dbReference type="CDD" id="cd16936">
    <property type="entry name" value="HATPase_RsbW-like"/>
    <property type="match status" value="1"/>
</dbReference>
<dbReference type="Gene3D" id="3.30.565.10">
    <property type="entry name" value="Histidine kinase-like ATPase, C-terminal domain"/>
    <property type="match status" value="1"/>
</dbReference>
<dbReference type="PANTHER" id="PTHR35526">
    <property type="entry name" value="ANTI-SIGMA-F FACTOR RSBW-RELATED"/>
    <property type="match status" value="1"/>
</dbReference>
<evidence type="ECO:0000313" key="2">
    <source>
        <dbReference type="Proteomes" id="UP001592582"/>
    </source>
</evidence>
<keyword evidence="2" id="KW-1185">Reference proteome</keyword>
<dbReference type="GO" id="GO:0005524">
    <property type="term" value="F:ATP binding"/>
    <property type="evidence" value="ECO:0007669"/>
    <property type="project" value="UniProtKB-KW"/>
</dbReference>
<keyword evidence="1" id="KW-0547">Nucleotide-binding</keyword>
<accession>A0ABV6V9F8</accession>
<dbReference type="InterPro" id="IPR036890">
    <property type="entry name" value="HATPase_C_sf"/>
</dbReference>
<dbReference type="PANTHER" id="PTHR35526:SF3">
    <property type="entry name" value="ANTI-SIGMA-F FACTOR RSBW"/>
    <property type="match status" value="1"/>
</dbReference>
<gene>
    <name evidence="1" type="ORF">ACEZDG_13210</name>
</gene>
<organism evidence="1 2">
    <name type="scientific">Streptacidiphilus alkalitolerans</name>
    <dbReference type="NCBI Taxonomy" id="3342712"/>
    <lineage>
        <taxon>Bacteria</taxon>
        <taxon>Bacillati</taxon>
        <taxon>Actinomycetota</taxon>
        <taxon>Actinomycetes</taxon>
        <taxon>Kitasatosporales</taxon>
        <taxon>Streptomycetaceae</taxon>
        <taxon>Streptacidiphilus</taxon>
    </lineage>
</organism>
<proteinExistence type="predicted"/>